<reference evidence="2 3" key="1">
    <citation type="submission" date="2019-02" db="EMBL/GenBank/DDBJ databases">
        <title>Pedobacter sp. RP-1-14 sp. nov., isolated from Arctic soil.</title>
        <authorList>
            <person name="Dahal R.H."/>
        </authorList>
    </citation>
    <scope>NUCLEOTIDE SEQUENCE [LARGE SCALE GENOMIC DNA]</scope>
    <source>
        <strain evidence="2 3">RP-1-14</strain>
    </source>
</reference>
<dbReference type="InterPro" id="IPR007815">
    <property type="entry name" value="Emycin_Estase"/>
</dbReference>
<dbReference type="Gene3D" id="3.30.1870.10">
    <property type="entry name" value="EreA-like, domain 2"/>
    <property type="match status" value="1"/>
</dbReference>
<protein>
    <submittedName>
        <fullName evidence="2">Erythromycin esterase family protein</fullName>
    </submittedName>
</protein>
<feature type="signal peptide" evidence="1">
    <location>
        <begin position="1"/>
        <end position="31"/>
    </location>
</feature>
<dbReference type="OrthoDB" id="9810066at2"/>
<name>A0A4R0NHT7_9SPHI</name>
<dbReference type="Gene3D" id="1.20.1440.30">
    <property type="entry name" value="Biosynthetic Protein domain"/>
    <property type="match status" value="1"/>
</dbReference>
<dbReference type="SUPFAM" id="SSF159501">
    <property type="entry name" value="EreA/ChaN-like"/>
    <property type="match status" value="1"/>
</dbReference>
<dbReference type="PANTHER" id="PTHR31299">
    <property type="entry name" value="ESTERASE, PUTATIVE (AFU_ORTHOLOGUE AFUA_1G05850)-RELATED"/>
    <property type="match status" value="1"/>
</dbReference>
<dbReference type="EMBL" id="SJSL01000006">
    <property type="protein sequence ID" value="TCC98902.1"/>
    <property type="molecule type" value="Genomic_DNA"/>
</dbReference>
<dbReference type="AlphaFoldDB" id="A0A4R0NHT7"/>
<accession>A0A4R0NHT7</accession>
<comment type="caution">
    <text evidence="2">The sequence shown here is derived from an EMBL/GenBank/DDBJ whole genome shotgun (WGS) entry which is preliminary data.</text>
</comment>
<evidence type="ECO:0000313" key="2">
    <source>
        <dbReference type="EMBL" id="TCC98902.1"/>
    </source>
</evidence>
<dbReference type="PANTHER" id="PTHR31299:SF0">
    <property type="entry name" value="ESTERASE, PUTATIVE (AFU_ORTHOLOGUE AFUA_1G05850)-RELATED"/>
    <property type="match status" value="1"/>
</dbReference>
<organism evidence="2 3">
    <name type="scientific">Pedobacter psychroterrae</name>
    <dbReference type="NCBI Taxonomy" id="2530453"/>
    <lineage>
        <taxon>Bacteria</taxon>
        <taxon>Pseudomonadati</taxon>
        <taxon>Bacteroidota</taxon>
        <taxon>Sphingobacteriia</taxon>
        <taxon>Sphingobacteriales</taxon>
        <taxon>Sphingobacteriaceae</taxon>
        <taxon>Pedobacter</taxon>
    </lineage>
</organism>
<dbReference type="InterPro" id="IPR052036">
    <property type="entry name" value="Hydrolase/PRTase-associated"/>
</dbReference>
<gene>
    <name evidence="2" type="ORF">EZ437_17315</name>
</gene>
<dbReference type="GO" id="GO:0046677">
    <property type="term" value="P:response to antibiotic"/>
    <property type="evidence" value="ECO:0007669"/>
    <property type="project" value="InterPro"/>
</dbReference>
<evidence type="ECO:0000313" key="3">
    <source>
        <dbReference type="Proteomes" id="UP000293347"/>
    </source>
</evidence>
<dbReference type="CDD" id="cd14728">
    <property type="entry name" value="Ere-like"/>
    <property type="match status" value="1"/>
</dbReference>
<keyword evidence="1" id="KW-0732">Signal</keyword>
<dbReference type="RefSeq" id="WP_131597333.1">
    <property type="nucleotide sequence ID" value="NZ_SJSL01000006.1"/>
</dbReference>
<dbReference type="Proteomes" id="UP000293347">
    <property type="component" value="Unassembled WGS sequence"/>
</dbReference>
<feature type="chain" id="PRO_5020934854" evidence="1">
    <location>
        <begin position="32"/>
        <end position="409"/>
    </location>
</feature>
<sequence length="409" mass="47322">MFKDKLYAGMLKNNLFLVFALLALAPIQISAQQNNSSIVTNLNKVIKPIEHFSGDTDFKDINFLKETLKDKELIALGEVTHVTAEVFNYKDRLVRFLVTHLGYKAIAFESDFLAMAYMNDYIIGRADSIKYVAGTAIMRSNHQMIEWLRRHNIGQSDADKVRIYGLESRNYTNIFNKLIAVIPNLEKADKDLMETYLAKPFNSKITKQEMKGLKSMLLKFQTLQLSDLNRQYVVMLDQLISYEGKRLIRDNYMAKNATWIKERAKDSKLIIWAHNGHLTKDEIHNYPSLGTHLYKRYGSKYYVIGTDFNSGEAYVNVFIAKNKPLLGFQPYYFGEVRSNKWYEYYFNQCQYKNFILDINAASKDNALNQFLTQPLIMRSIGALSSPEGQKLSMSKNFDMIVYIDKTTSI</sequence>
<dbReference type="Pfam" id="PF05139">
    <property type="entry name" value="Erythro_esteras"/>
    <property type="match status" value="1"/>
</dbReference>
<proteinExistence type="predicted"/>
<evidence type="ECO:0000256" key="1">
    <source>
        <dbReference type="SAM" id="SignalP"/>
    </source>
</evidence>
<dbReference type="Gene3D" id="3.40.1660.10">
    <property type="entry name" value="EreA-like (biosynthetic domain)"/>
    <property type="match status" value="1"/>
</dbReference>
<keyword evidence="3" id="KW-1185">Reference proteome</keyword>